<protein>
    <submittedName>
        <fullName evidence="2">Uncharacterized protein</fullName>
    </submittedName>
</protein>
<sequence length="85" mass="9783">MQTTLTLYFMVSIAVISLHASAHQIPVVPIEAEKQNHPDFPQWYTDYFDSGLILVPPVMPADQKRAHFDPIMFRKRSSIIDPILF</sequence>
<evidence type="ECO:0000313" key="2">
    <source>
        <dbReference type="EMBL" id="THD22243.1"/>
    </source>
</evidence>
<feature type="signal peptide" evidence="1">
    <location>
        <begin position="1"/>
        <end position="22"/>
    </location>
</feature>
<keyword evidence="1" id="KW-0732">Signal</keyword>
<organism evidence="2 3">
    <name type="scientific">Fasciola hepatica</name>
    <name type="common">Liver fluke</name>
    <dbReference type="NCBI Taxonomy" id="6192"/>
    <lineage>
        <taxon>Eukaryota</taxon>
        <taxon>Metazoa</taxon>
        <taxon>Spiralia</taxon>
        <taxon>Lophotrochozoa</taxon>
        <taxon>Platyhelminthes</taxon>
        <taxon>Trematoda</taxon>
        <taxon>Digenea</taxon>
        <taxon>Plagiorchiida</taxon>
        <taxon>Echinostomata</taxon>
        <taxon>Echinostomatoidea</taxon>
        <taxon>Fasciolidae</taxon>
        <taxon>Fasciola</taxon>
    </lineage>
</organism>
<name>A0A4E0R3T3_FASHE</name>
<evidence type="ECO:0000313" key="3">
    <source>
        <dbReference type="Proteomes" id="UP000230066"/>
    </source>
</evidence>
<proteinExistence type="predicted"/>
<reference evidence="2" key="1">
    <citation type="submission" date="2019-03" db="EMBL/GenBank/DDBJ databases">
        <title>Improved annotation for the trematode Fasciola hepatica.</title>
        <authorList>
            <person name="Choi Y.-J."/>
            <person name="Martin J."/>
            <person name="Mitreva M."/>
        </authorList>
    </citation>
    <scope>NUCLEOTIDE SEQUENCE [LARGE SCALE GENOMIC DNA]</scope>
</reference>
<dbReference type="Proteomes" id="UP000230066">
    <property type="component" value="Unassembled WGS sequence"/>
</dbReference>
<evidence type="ECO:0000256" key="1">
    <source>
        <dbReference type="SAM" id="SignalP"/>
    </source>
</evidence>
<accession>A0A4E0R3T3</accession>
<gene>
    <name evidence="2" type="ORF">D915_007086</name>
</gene>
<keyword evidence="3" id="KW-1185">Reference proteome</keyword>
<feature type="chain" id="PRO_5020040637" evidence="1">
    <location>
        <begin position="23"/>
        <end position="85"/>
    </location>
</feature>
<dbReference type="AlphaFoldDB" id="A0A4E0R3T3"/>
<comment type="caution">
    <text evidence="2">The sequence shown here is derived from an EMBL/GenBank/DDBJ whole genome shotgun (WGS) entry which is preliminary data.</text>
</comment>
<dbReference type="EMBL" id="JXXN02002894">
    <property type="protein sequence ID" value="THD22243.1"/>
    <property type="molecule type" value="Genomic_DNA"/>
</dbReference>